<evidence type="ECO:0000313" key="2">
    <source>
        <dbReference type="Proteomes" id="UP001244552"/>
    </source>
</evidence>
<name>A0ABU0MRG6_9PROT</name>
<gene>
    <name evidence="1" type="ORF">QO018_004972</name>
</gene>
<keyword evidence="2" id="KW-1185">Reference proteome</keyword>
<organism evidence="1 2">
    <name type="scientific">Azospirillum picis</name>
    <dbReference type="NCBI Taxonomy" id="488438"/>
    <lineage>
        <taxon>Bacteria</taxon>
        <taxon>Pseudomonadati</taxon>
        <taxon>Pseudomonadota</taxon>
        <taxon>Alphaproteobacteria</taxon>
        <taxon>Rhodospirillales</taxon>
        <taxon>Azospirillaceae</taxon>
        <taxon>Azospirillum</taxon>
    </lineage>
</organism>
<reference evidence="1 2" key="1">
    <citation type="submission" date="2023-07" db="EMBL/GenBank/DDBJ databases">
        <title>Genomic Encyclopedia of Type Strains, Phase IV (KMG-IV): sequencing the most valuable type-strain genomes for metagenomic binning, comparative biology and taxonomic classification.</title>
        <authorList>
            <person name="Goeker M."/>
        </authorList>
    </citation>
    <scope>NUCLEOTIDE SEQUENCE [LARGE SCALE GENOMIC DNA]</scope>
    <source>
        <strain evidence="1 2">DSM 19922</strain>
    </source>
</reference>
<comment type="caution">
    <text evidence="1">The sequence shown here is derived from an EMBL/GenBank/DDBJ whole genome shotgun (WGS) entry which is preliminary data.</text>
</comment>
<accession>A0ABU0MRG6</accession>
<protein>
    <submittedName>
        <fullName evidence="1">Uncharacterized protein</fullName>
    </submittedName>
</protein>
<dbReference type="EMBL" id="JAUSVU010000023">
    <property type="protein sequence ID" value="MDQ0536081.1"/>
    <property type="molecule type" value="Genomic_DNA"/>
</dbReference>
<dbReference type="Proteomes" id="UP001244552">
    <property type="component" value="Unassembled WGS sequence"/>
</dbReference>
<evidence type="ECO:0000313" key="1">
    <source>
        <dbReference type="EMBL" id="MDQ0536081.1"/>
    </source>
</evidence>
<proteinExistence type="predicted"/>
<sequence length="72" mass="7325">MTTSIHSVPLHSSGTPFAAHAVASVAGAVTPQHSLAEAATRFAQAGARPEAGPQPSGLTRNELRQIVLDILG</sequence>
<dbReference type="RefSeq" id="WP_209983969.1">
    <property type="nucleotide sequence ID" value="NZ_JAGINO010000013.1"/>
</dbReference>